<evidence type="ECO:0000256" key="1">
    <source>
        <dbReference type="SAM" id="SignalP"/>
    </source>
</evidence>
<protein>
    <recommendedName>
        <fullName evidence="4">Secreted protein</fullName>
    </recommendedName>
</protein>
<dbReference type="RefSeq" id="WP_143215254.1">
    <property type="nucleotide sequence ID" value="NZ_CADIJS010000001.1"/>
</dbReference>
<name>A0ABN7EWG6_9BURK</name>
<evidence type="ECO:0000313" key="2">
    <source>
        <dbReference type="EMBL" id="CAB3671335.1"/>
    </source>
</evidence>
<organism evidence="2 3">
    <name type="scientific">Achromobacter piechaudii</name>
    <dbReference type="NCBI Taxonomy" id="72556"/>
    <lineage>
        <taxon>Bacteria</taxon>
        <taxon>Pseudomonadati</taxon>
        <taxon>Pseudomonadota</taxon>
        <taxon>Betaproteobacteria</taxon>
        <taxon>Burkholderiales</taxon>
        <taxon>Alcaligenaceae</taxon>
        <taxon>Achromobacter</taxon>
    </lineage>
</organism>
<feature type="signal peptide" evidence="1">
    <location>
        <begin position="1"/>
        <end position="26"/>
    </location>
</feature>
<evidence type="ECO:0000313" key="3">
    <source>
        <dbReference type="Proteomes" id="UP000494116"/>
    </source>
</evidence>
<dbReference type="EMBL" id="CADIJS010000001">
    <property type="protein sequence ID" value="CAB3671335.1"/>
    <property type="molecule type" value="Genomic_DNA"/>
</dbReference>
<evidence type="ECO:0008006" key="4">
    <source>
        <dbReference type="Google" id="ProtNLM"/>
    </source>
</evidence>
<accession>A0ABN7EWG6</accession>
<comment type="caution">
    <text evidence="2">The sequence shown here is derived from an EMBL/GenBank/DDBJ whole genome shotgun (WGS) entry which is preliminary data.</text>
</comment>
<keyword evidence="1" id="KW-0732">Signal</keyword>
<feature type="chain" id="PRO_5045161334" description="Secreted protein" evidence="1">
    <location>
        <begin position="27"/>
        <end position="214"/>
    </location>
</feature>
<keyword evidence="3" id="KW-1185">Reference proteome</keyword>
<proteinExistence type="predicted"/>
<sequence>MDQIRKSVARLMAALLLLTGALPVTAALPQLPDTSEYEPGGSEWGCGVLLCLAGLKPPSQCSGYLNRLWRVLNAIPPGPFPTCAIAGANNYAKKSREPYDLCPEGHEPARRGQVVAQGTPTGETKPFRPKYLLQGTYATSEPTTDEGSGPGERACVSGYVGRYDVCDNCGPGGDAGGGVPTTVNVYSSVVWLPYKGPRAIDVIIDGAIYNRVHY</sequence>
<reference evidence="2 3" key="1">
    <citation type="submission" date="2020-04" db="EMBL/GenBank/DDBJ databases">
        <authorList>
            <person name="De Canck E."/>
        </authorList>
    </citation>
    <scope>NUCLEOTIDE SEQUENCE [LARGE SCALE GENOMIC DNA]</scope>
    <source>
        <strain evidence="2 3">LMG 1873</strain>
    </source>
</reference>
<gene>
    <name evidence="2" type="ORF">LMG1873_01134</name>
</gene>
<dbReference type="Proteomes" id="UP000494116">
    <property type="component" value="Unassembled WGS sequence"/>
</dbReference>